<reference evidence="3" key="1">
    <citation type="journal article" date="2017" name="Cell">
        <title>Insights into land plant evolution garnered from the Marchantia polymorpha genome.</title>
        <authorList>
            <person name="Bowman J.L."/>
            <person name="Kohchi T."/>
            <person name="Yamato K.T."/>
            <person name="Jenkins J."/>
            <person name="Shu S."/>
            <person name="Ishizaki K."/>
            <person name="Yamaoka S."/>
            <person name="Nishihama R."/>
            <person name="Nakamura Y."/>
            <person name="Berger F."/>
            <person name="Adam C."/>
            <person name="Aki S.S."/>
            <person name="Althoff F."/>
            <person name="Araki T."/>
            <person name="Arteaga-Vazquez M.A."/>
            <person name="Balasubrmanian S."/>
            <person name="Barry K."/>
            <person name="Bauer D."/>
            <person name="Boehm C.R."/>
            <person name="Briginshaw L."/>
            <person name="Caballero-Perez J."/>
            <person name="Catarino B."/>
            <person name="Chen F."/>
            <person name="Chiyoda S."/>
            <person name="Chovatia M."/>
            <person name="Davies K.M."/>
            <person name="Delmans M."/>
            <person name="Demura T."/>
            <person name="Dierschke T."/>
            <person name="Dolan L."/>
            <person name="Dorantes-Acosta A.E."/>
            <person name="Eklund D.M."/>
            <person name="Florent S.N."/>
            <person name="Flores-Sandoval E."/>
            <person name="Fujiyama A."/>
            <person name="Fukuzawa H."/>
            <person name="Galik B."/>
            <person name="Grimanelli D."/>
            <person name="Grimwood J."/>
            <person name="Grossniklaus U."/>
            <person name="Hamada T."/>
            <person name="Haseloff J."/>
            <person name="Hetherington A.J."/>
            <person name="Higo A."/>
            <person name="Hirakawa Y."/>
            <person name="Hundley H.N."/>
            <person name="Ikeda Y."/>
            <person name="Inoue K."/>
            <person name="Inoue S.I."/>
            <person name="Ishida S."/>
            <person name="Jia Q."/>
            <person name="Kakita M."/>
            <person name="Kanazawa T."/>
            <person name="Kawai Y."/>
            <person name="Kawashima T."/>
            <person name="Kennedy M."/>
            <person name="Kinose K."/>
            <person name="Kinoshita T."/>
            <person name="Kohara Y."/>
            <person name="Koide E."/>
            <person name="Komatsu K."/>
            <person name="Kopischke S."/>
            <person name="Kubo M."/>
            <person name="Kyozuka J."/>
            <person name="Lagercrantz U."/>
            <person name="Lin S.S."/>
            <person name="Lindquist E."/>
            <person name="Lipzen A.M."/>
            <person name="Lu C.W."/>
            <person name="De Luna E."/>
            <person name="Martienssen R.A."/>
            <person name="Minamino N."/>
            <person name="Mizutani M."/>
            <person name="Mizutani M."/>
            <person name="Mochizuki N."/>
            <person name="Monte I."/>
            <person name="Mosher R."/>
            <person name="Nagasaki H."/>
            <person name="Nakagami H."/>
            <person name="Naramoto S."/>
            <person name="Nishitani K."/>
            <person name="Ohtani M."/>
            <person name="Okamoto T."/>
            <person name="Okumura M."/>
            <person name="Phillips J."/>
            <person name="Pollak B."/>
            <person name="Reinders A."/>
            <person name="Rovekamp M."/>
            <person name="Sano R."/>
            <person name="Sawa S."/>
            <person name="Schmid M.W."/>
            <person name="Shirakawa M."/>
            <person name="Solano R."/>
            <person name="Spunde A."/>
            <person name="Suetsugu N."/>
            <person name="Sugano S."/>
            <person name="Sugiyama A."/>
            <person name="Sun R."/>
            <person name="Suzuki Y."/>
            <person name="Takenaka M."/>
            <person name="Takezawa D."/>
            <person name="Tomogane H."/>
            <person name="Tsuzuki M."/>
            <person name="Ueda T."/>
            <person name="Umeda M."/>
            <person name="Ward J.M."/>
            <person name="Watanabe Y."/>
            <person name="Yazaki K."/>
            <person name="Yokoyama R."/>
            <person name="Yoshitake Y."/>
            <person name="Yotsui I."/>
            <person name="Zachgo S."/>
            <person name="Schmutz J."/>
        </authorList>
    </citation>
    <scope>NUCLEOTIDE SEQUENCE [LARGE SCALE GENOMIC DNA]</scope>
    <source>
        <strain evidence="3">Tak-1</strain>
    </source>
</reference>
<sequence length="96" mass="10682">MPCFVSFSSPQSGRQQDRRLPHQSFAPSFLLPSRAHGQIVPAIPKGWMEGWMGGCLREQEYKRADGDGGLSSQKKEQLSTYNIATTTQFSPLTCFS</sequence>
<feature type="region of interest" description="Disordered" evidence="1">
    <location>
        <begin position="1"/>
        <end position="21"/>
    </location>
</feature>
<gene>
    <name evidence="2" type="ORF">MARPO_0040s0142</name>
</gene>
<evidence type="ECO:0000256" key="1">
    <source>
        <dbReference type="SAM" id="MobiDB-lite"/>
    </source>
</evidence>
<dbReference type="AlphaFoldDB" id="A0A2R6X2Z4"/>
<dbReference type="EMBL" id="KZ772712">
    <property type="protein sequence ID" value="PTQ40480.1"/>
    <property type="molecule type" value="Genomic_DNA"/>
</dbReference>
<name>A0A2R6X2Z4_MARPO</name>
<dbReference type="Gramene" id="Mp2g20700.1">
    <property type="protein sequence ID" value="Mp2g20700.1.cds1"/>
    <property type="gene ID" value="Mp2g20700"/>
</dbReference>
<organism evidence="2 3">
    <name type="scientific">Marchantia polymorpha</name>
    <name type="common">Common liverwort</name>
    <name type="synonym">Marchantia aquatica</name>
    <dbReference type="NCBI Taxonomy" id="3197"/>
    <lineage>
        <taxon>Eukaryota</taxon>
        <taxon>Viridiplantae</taxon>
        <taxon>Streptophyta</taxon>
        <taxon>Embryophyta</taxon>
        <taxon>Marchantiophyta</taxon>
        <taxon>Marchantiopsida</taxon>
        <taxon>Marchantiidae</taxon>
        <taxon>Marchantiales</taxon>
        <taxon>Marchantiaceae</taxon>
        <taxon>Marchantia</taxon>
    </lineage>
</organism>
<feature type="compositionally biased region" description="Polar residues" evidence="1">
    <location>
        <begin position="1"/>
        <end position="14"/>
    </location>
</feature>
<dbReference type="Proteomes" id="UP000244005">
    <property type="component" value="Unassembled WGS sequence"/>
</dbReference>
<proteinExistence type="predicted"/>
<evidence type="ECO:0000313" key="2">
    <source>
        <dbReference type="EMBL" id="PTQ40480.1"/>
    </source>
</evidence>
<protein>
    <submittedName>
        <fullName evidence="2">Uncharacterized protein</fullName>
    </submittedName>
</protein>
<evidence type="ECO:0000313" key="3">
    <source>
        <dbReference type="Proteomes" id="UP000244005"/>
    </source>
</evidence>
<keyword evidence="3" id="KW-1185">Reference proteome</keyword>
<accession>A0A2R6X2Z4</accession>